<protein>
    <recommendedName>
        <fullName evidence="1">DUF4240 domain-containing protein</fullName>
    </recommendedName>
</protein>
<dbReference type="Proteomes" id="UP001500840">
    <property type="component" value="Unassembled WGS sequence"/>
</dbReference>
<proteinExistence type="predicted"/>
<feature type="domain" description="DUF4240" evidence="1">
    <location>
        <begin position="4"/>
        <end position="129"/>
    </location>
</feature>
<name>A0ABP8MPN8_9BACT</name>
<sequence>MALMNHERFWTIIAESRSEFDPNRRDGDMDSQVARLRDALSELSAQDVGSFANTFTKLFHDAYRWDLWAAGYIIEGGCSDDGFADFRNWLISMGRDVYDNAMTDVDSLADVAFAPGIEVTRFEEFGNIPLDVLRRMNTPEDDAGIMEFKHPASPAGEEWEEEDLPTRFPKLIAAEARYGI</sequence>
<organism evidence="2 3">
    <name type="scientific">Novipirellula rosea</name>
    <dbReference type="NCBI Taxonomy" id="1031540"/>
    <lineage>
        <taxon>Bacteria</taxon>
        <taxon>Pseudomonadati</taxon>
        <taxon>Planctomycetota</taxon>
        <taxon>Planctomycetia</taxon>
        <taxon>Pirellulales</taxon>
        <taxon>Pirellulaceae</taxon>
        <taxon>Novipirellula</taxon>
    </lineage>
</organism>
<dbReference type="RefSeq" id="WP_345322619.1">
    <property type="nucleotide sequence ID" value="NZ_BAABGA010000035.1"/>
</dbReference>
<evidence type="ECO:0000313" key="2">
    <source>
        <dbReference type="EMBL" id="GAA4454121.1"/>
    </source>
</evidence>
<dbReference type="Pfam" id="PF14024">
    <property type="entry name" value="DUF4240"/>
    <property type="match status" value="1"/>
</dbReference>
<accession>A0ABP8MPN8</accession>
<dbReference type="InterPro" id="IPR025334">
    <property type="entry name" value="DUF4240"/>
</dbReference>
<reference evidence="3" key="1">
    <citation type="journal article" date="2019" name="Int. J. Syst. Evol. Microbiol.">
        <title>The Global Catalogue of Microorganisms (GCM) 10K type strain sequencing project: providing services to taxonomists for standard genome sequencing and annotation.</title>
        <authorList>
            <consortium name="The Broad Institute Genomics Platform"/>
            <consortium name="The Broad Institute Genome Sequencing Center for Infectious Disease"/>
            <person name="Wu L."/>
            <person name="Ma J."/>
        </authorList>
    </citation>
    <scope>NUCLEOTIDE SEQUENCE [LARGE SCALE GENOMIC DNA]</scope>
    <source>
        <strain evidence="3">JCM 17759</strain>
    </source>
</reference>
<keyword evidence="3" id="KW-1185">Reference proteome</keyword>
<gene>
    <name evidence="2" type="ORF">GCM10023156_26010</name>
</gene>
<comment type="caution">
    <text evidence="2">The sequence shown here is derived from an EMBL/GenBank/DDBJ whole genome shotgun (WGS) entry which is preliminary data.</text>
</comment>
<evidence type="ECO:0000259" key="1">
    <source>
        <dbReference type="Pfam" id="PF14024"/>
    </source>
</evidence>
<evidence type="ECO:0000313" key="3">
    <source>
        <dbReference type="Proteomes" id="UP001500840"/>
    </source>
</evidence>
<dbReference type="EMBL" id="BAABGA010000035">
    <property type="protein sequence ID" value="GAA4454121.1"/>
    <property type="molecule type" value="Genomic_DNA"/>
</dbReference>